<evidence type="ECO:0000256" key="1">
    <source>
        <dbReference type="SAM" id="Phobius"/>
    </source>
</evidence>
<evidence type="ECO:0000313" key="3">
    <source>
        <dbReference type="Proteomes" id="UP000229191"/>
    </source>
</evidence>
<comment type="caution">
    <text evidence="2">The sequence shown here is derived from an EMBL/GenBank/DDBJ whole genome shotgun (WGS) entry which is preliminary data.</text>
</comment>
<dbReference type="Proteomes" id="UP000229191">
    <property type="component" value="Unassembled WGS sequence"/>
</dbReference>
<dbReference type="AlphaFoldDB" id="A0A2M7BPT0"/>
<organism evidence="2 3">
    <name type="scientific">Candidatus Shapirobacteria bacterium CG03_land_8_20_14_0_80_35_14</name>
    <dbReference type="NCBI Taxonomy" id="1974878"/>
    <lineage>
        <taxon>Bacteria</taxon>
        <taxon>Candidatus Shapironibacteriota</taxon>
    </lineage>
</organism>
<reference evidence="3" key="1">
    <citation type="submission" date="2017-09" db="EMBL/GenBank/DDBJ databases">
        <title>Depth-based differentiation of microbial function through sediment-hosted aquifers and enrichment of novel symbionts in the deep terrestrial subsurface.</title>
        <authorList>
            <person name="Probst A.J."/>
            <person name="Ladd B."/>
            <person name="Jarett J.K."/>
            <person name="Geller-Mcgrath D.E."/>
            <person name="Sieber C.M.K."/>
            <person name="Emerson J.B."/>
            <person name="Anantharaman K."/>
            <person name="Thomas B.C."/>
            <person name="Malmstrom R."/>
            <person name="Stieglmeier M."/>
            <person name="Klingl A."/>
            <person name="Woyke T."/>
            <person name="Ryan C.M."/>
            <person name="Banfield J.F."/>
        </authorList>
    </citation>
    <scope>NUCLEOTIDE SEQUENCE [LARGE SCALE GENOMIC DNA]</scope>
</reference>
<feature type="transmembrane region" description="Helical" evidence="1">
    <location>
        <begin position="15"/>
        <end position="33"/>
    </location>
</feature>
<proteinExistence type="predicted"/>
<protein>
    <submittedName>
        <fullName evidence="2">Uncharacterized protein</fullName>
    </submittedName>
</protein>
<gene>
    <name evidence="2" type="ORF">COS53_02175</name>
</gene>
<dbReference type="EMBL" id="PEVB01000062">
    <property type="protein sequence ID" value="PIV07479.1"/>
    <property type="molecule type" value="Genomic_DNA"/>
</dbReference>
<keyword evidence="1" id="KW-0472">Membrane</keyword>
<name>A0A2M7BPT0_9BACT</name>
<sequence>MSKKQKHLKFGPESVMRLVVFVILVSLAIGYFSNSKSNITLPQIDSKVLGDFSPKINEAQKWLNNEINKLKSQALDQVFEKIKSSILK</sequence>
<keyword evidence="1" id="KW-0812">Transmembrane</keyword>
<keyword evidence="1" id="KW-1133">Transmembrane helix</keyword>
<accession>A0A2M7BPT0</accession>
<evidence type="ECO:0000313" key="2">
    <source>
        <dbReference type="EMBL" id="PIV07479.1"/>
    </source>
</evidence>